<evidence type="ECO:0000256" key="2">
    <source>
        <dbReference type="ARBA" id="ARBA00022737"/>
    </source>
</evidence>
<gene>
    <name evidence="4" type="ORF">RGQ30_05590</name>
</gene>
<dbReference type="Proteomes" id="UP001329151">
    <property type="component" value="Chromosome"/>
</dbReference>
<dbReference type="Pfam" id="PF23598">
    <property type="entry name" value="LRR_14"/>
    <property type="match status" value="1"/>
</dbReference>
<dbReference type="InterPro" id="IPR055414">
    <property type="entry name" value="LRR_R13L4/SHOC2-like"/>
</dbReference>
<sequence>MHTQRSGANAHQALSFDHAETRRTQAGAQLAHVPISPAQLEYQLNTWATKGAKYERRNEAKQRILEAHRTGADRLDLNELFLSTLPENIGALTNLQTLNLNVNQLTTLPKSIGNLTKLKTLNLGCNPLTTLPEDIGKLTGLKEFSISKNPPLKYLPSALAEFQRQHGDLKELPLLDSVPSQASQSVSDISPDELKLSQTLLNLPPTLDTLIKLKKIASTPGGQLHALVPNGGSSQGKASSPPRVVSPNTGMAGNYVGLAELKQQLADLQGNMKAVVAKAEAQASAAITLYQAAIRTVNEAKQQLSLHGMSTRLEPQAMRILWRKVLNHNKYETQAVRGIIGRKPEVTDLSQLPNIASTLAERAVTLKGALSDLGTPLSASEFGRVVTAYLKEHGRLHSDGTVDLNKKLWVWKNKLVGLKNRQLLKKLKEIHNTENRGGDYKLGIELFALLKKMPNAAHLNPWIPRNTMKLQQLIDAEKIEWVK</sequence>
<dbReference type="EMBL" id="AP028947">
    <property type="protein sequence ID" value="BET25058.1"/>
    <property type="molecule type" value="Genomic_DNA"/>
</dbReference>
<dbReference type="Gene3D" id="3.80.10.10">
    <property type="entry name" value="Ribonuclease Inhibitor"/>
    <property type="match status" value="1"/>
</dbReference>
<evidence type="ECO:0000313" key="5">
    <source>
        <dbReference type="Proteomes" id="UP001329151"/>
    </source>
</evidence>
<keyword evidence="1" id="KW-0433">Leucine-rich repeat</keyword>
<dbReference type="InterPro" id="IPR032675">
    <property type="entry name" value="LRR_dom_sf"/>
</dbReference>
<evidence type="ECO:0000256" key="1">
    <source>
        <dbReference type="ARBA" id="ARBA00022614"/>
    </source>
</evidence>
<dbReference type="SMART" id="SM00369">
    <property type="entry name" value="LRR_TYP"/>
    <property type="match status" value="2"/>
</dbReference>
<keyword evidence="5" id="KW-1185">Reference proteome</keyword>
<dbReference type="InterPro" id="IPR003591">
    <property type="entry name" value="Leu-rich_rpt_typical-subtyp"/>
</dbReference>
<evidence type="ECO:0000313" key="4">
    <source>
        <dbReference type="EMBL" id="BET25058.1"/>
    </source>
</evidence>
<name>A0AA86IZN4_9BURK</name>
<organism evidence="4 5">
    <name type="scientific">Limnobacter thiooxidans</name>
    <dbReference type="NCBI Taxonomy" id="131080"/>
    <lineage>
        <taxon>Bacteria</taxon>
        <taxon>Pseudomonadati</taxon>
        <taxon>Pseudomonadota</taxon>
        <taxon>Betaproteobacteria</taxon>
        <taxon>Burkholderiales</taxon>
        <taxon>Burkholderiaceae</taxon>
        <taxon>Limnobacter</taxon>
    </lineage>
</organism>
<dbReference type="RefSeq" id="WP_130558428.1">
    <property type="nucleotide sequence ID" value="NZ_AP028947.1"/>
</dbReference>
<dbReference type="PROSITE" id="PS51450">
    <property type="entry name" value="LRR"/>
    <property type="match status" value="2"/>
</dbReference>
<reference evidence="4 5" key="1">
    <citation type="submission" date="2023-10" db="EMBL/GenBank/DDBJ databases">
        <title>Complete Genome Sequence of Limnobacter thiooxidans CS-K2T, Isolated from freshwater lake sediments in Bavaria, Germany.</title>
        <authorList>
            <person name="Naruki M."/>
            <person name="Watanabe A."/>
            <person name="Warashina T."/>
            <person name="Morita T."/>
            <person name="Arakawa K."/>
        </authorList>
    </citation>
    <scope>NUCLEOTIDE SEQUENCE [LARGE SCALE GENOMIC DNA]</scope>
    <source>
        <strain evidence="4 5">CS-K2</strain>
    </source>
</reference>
<proteinExistence type="predicted"/>
<protein>
    <recommendedName>
        <fullName evidence="3">Disease resistance R13L4/SHOC-2-like LRR domain-containing protein</fullName>
    </recommendedName>
</protein>
<keyword evidence="2" id="KW-0677">Repeat</keyword>
<feature type="domain" description="Disease resistance R13L4/SHOC-2-like LRR" evidence="3">
    <location>
        <begin position="75"/>
        <end position="176"/>
    </location>
</feature>
<dbReference type="PANTHER" id="PTHR48051">
    <property type="match status" value="1"/>
</dbReference>
<dbReference type="InterPro" id="IPR001611">
    <property type="entry name" value="Leu-rich_rpt"/>
</dbReference>
<dbReference type="GO" id="GO:0005737">
    <property type="term" value="C:cytoplasm"/>
    <property type="evidence" value="ECO:0007669"/>
    <property type="project" value="TreeGrafter"/>
</dbReference>
<dbReference type="AlphaFoldDB" id="A0AA86IZN4"/>
<accession>A0AA86IZN4</accession>
<dbReference type="InterPro" id="IPR050216">
    <property type="entry name" value="LRR_domain-containing"/>
</dbReference>
<evidence type="ECO:0000259" key="3">
    <source>
        <dbReference type="Pfam" id="PF23598"/>
    </source>
</evidence>
<dbReference type="KEGG" id="lto:RGQ30_05590"/>
<dbReference type="SUPFAM" id="SSF52058">
    <property type="entry name" value="L domain-like"/>
    <property type="match status" value="1"/>
</dbReference>
<dbReference type="PANTHER" id="PTHR48051:SF1">
    <property type="entry name" value="RAS SUPPRESSOR PROTEIN 1"/>
    <property type="match status" value="1"/>
</dbReference>